<dbReference type="AlphaFoldDB" id="A0A3M7LYF4"/>
<dbReference type="Proteomes" id="UP000265663">
    <property type="component" value="Unassembled WGS sequence"/>
</dbReference>
<organism evidence="1 2">
    <name type="scientific">Pyrenophora seminiperda CCB06</name>
    <dbReference type="NCBI Taxonomy" id="1302712"/>
    <lineage>
        <taxon>Eukaryota</taxon>
        <taxon>Fungi</taxon>
        <taxon>Dikarya</taxon>
        <taxon>Ascomycota</taxon>
        <taxon>Pezizomycotina</taxon>
        <taxon>Dothideomycetes</taxon>
        <taxon>Pleosporomycetidae</taxon>
        <taxon>Pleosporales</taxon>
        <taxon>Pleosporineae</taxon>
        <taxon>Pleosporaceae</taxon>
        <taxon>Pyrenophora</taxon>
    </lineage>
</organism>
<evidence type="ECO:0000313" key="2">
    <source>
        <dbReference type="Proteomes" id="UP000265663"/>
    </source>
</evidence>
<dbReference type="Gene3D" id="3.80.10.10">
    <property type="entry name" value="Ribonuclease Inhibitor"/>
    <property type="match status" value="1"/>
</dbReference>
<reference evidence="1 2" key="1">
    <citation type="journal article" date="2014" name="PLoS ONE">
        <title>De novo Genome Assembly of the Fungal Plant Pathogen Pyrenophora semeniperda.</title>
        <authorList>
            <person name="Soliai M.M."/>
            <person name="Meyer S.E."/>
            <person name="Udall J.A."/>
            <person name="Elzinga D.E."/>
            <person name="Hermansen R.A."/>
            <person name="Bodily P.M."/>
            <person name="Hart A.A."/>
            <person name="Coleman C.E."/>
        </authorList>
    </citation>
    <scope>NUCLEOTIDE SEQUENCE [LARGE SCALE GENOMIC DNA]</scope>
    <source>
        <strain evidence="1 2">CCB06</strain>
        <tissue evidence="1">Mycelium</tissue>
    </source>
</reference>
<dbReference type="OrthoDB" id="3791801at2759"/>
<dbReference type="SUPFAM" id="SSF52047">
    <property type="entry name" value="RNI-like"/>
    <property type="match status" value="1"/>
</dbReference>
<keyword evidence="2" id="KW-1185">Reference proteome</keyword>
<dbReference type="EMBL" id="KE747810">
    <property type="protein sequence ID" value="RMZ67278.1"/>
    <property type="molecule type" value="Genomic_DNA"/>
</dbReference>
<proteinExistence type="predicted"/>
<accession>A0A3M7LYF4</accession>
<protein>
    <submittedName>
        <fullName evidence="1">Uncharacterized protein</fullName>
    </submittedName>
</protein>
<name>A0A3M7LYF4_9PLEO</name>
<gene>
    <name evidence="1" type="ORF">GMOD_00001179</name>
</gene>
<dbReference type="InterPro" id="IPR032675">
    <property type="entry name" value="LRR_dom_sf"/>
</dbReference>
<evidence type="ECO:0000313" key="1">
    <source>
        <dbReference type="EMBL" id="RMZ67278.1"/>
    </source>
</evidence>
<sequence length="558" mass="64366">MHPIYVNRDRCSISFVTADFRAMIAQDLWRSLSRLPERQMMDPAGNFIRYTTELTIWDSDGNIENRDRFMRFVMTLKDNQLKSLSANKGMTIDMLCTVLHKHREIHTLRVPLVETSDDDSLDTQPWIGPYFKNLKSLEVHLGAGRLEHDIPNYRFMIQHAPDLESLQIMGHWYAVEEGAQEQDTSNVILEDGSLFLDGILVLQKLEHLSVNCIDFDNTGNANQRRLLPDTVFSQLKSLRLRNCSNVRFFLEELLEHFEEHGAALEILEIANVTIHGIDDAIILNDFLQSFTGLKELCIDFNTWVQGDNGAGAARSIISHSETLETLCTGVGHTLNRGHDIWLKRILDGCLNLKQLGLLVQLDDRPPVQIHRKRKLDDLAVGATQQPIAYSILDLLAEYPNIRTLRMLDKVSTFRDEDIRDPPNIATRQLMTNAAAAWTQQWANRVIEHLKSRGSNIEVFAMSRYQIRDLPSNDFRNQALFVDDDGQRYPRYTYDVDVDYEHHAELVLEPGATQPPPRYKGVPIKDVKKTRPWERVLFYQYEVWSLVNWENCNTLQVLN</sequence>